<sequence>MTSVAPPPLNALRAFEAFARHGGMTAAAAELCVTHGAVSRQVAALQDHLGVVLVVGPRHRLTLTPAGAELAARLTGAFATITDAVDAARRDDRREIEISCLGTFALKWLIPRLPGFMALHPEIRVKVSESYAAVDFAKDRIDGAIRIFNPGQEAKRQEITPFLPQYQGPIGAPAVTPPGMTIEAMGQLPRLHASTFRESWMVWSDLVGVRLPTTHQSREFQHNNSMIEAAAAGMGVAIAPWAFVAPDIAAGRLVAPFGFAERPSKFVFLRPEGRPDASVDAFRDWLVAEGSLSPPPPVCWNAA</sequence>
<dbReference type="GO" id="GO:0003700">
    <property type="term" value="F:DNA-binding transcription factor activity"/>
    <property type="evidence" value="ECO:0007669"/>
    <property type="project" value="InterPro"/>
</dbReference>
<evidence type="ECO:0000256" key="1">
    <source>
        <dbReference type="ARBA" id="ARBA00009437"/>
    </source>
</evidence>
<dbReference type="Gene3D" id="1.10.10.10">
    <property type="entry name" value="Winged helix-like DNA-binding domain superfamily/Winged helix DNA-binding domain"/>
    <property type="match status" value="1"/>
</dbReference>
<organism evidence="6 7">
    <name type="scientific">Brevundimonas subvibrioides</name>
    <dbReference type="NCBI Taxonomy" id="74313"/>
    <lineage>
        <taxon>Bacteria</taxon>
        <taxon>Pseudomonadati</taxon>
        <taxon>Pseudomonadota</taxon>
        <taxon>Alphaproteobacteria</taxon>
        <taxon>Caulobacterales</taxon>
        <taxon>Caulobacteraceae</taxon>
        <taxon>Brevundimonas</taxon>
    </lineage>
</organism>
<dbReference type="PANTHER" id="PTHR30537:SF74">
    <property type="entry name" value="HTH-TYPE TRANSCRIPTIONAL REGULATOR TRPI"/>
    <property type="match status" value="1"/>
</dbReference>
<dbReference type="InterPro" id="IPR005119">
    <property type="entry name" value="LysR_subst-bd"/>
</dbReference>
<proteinExistence type="inferred from homology"/>
<dbReference type="SUPFAM" id="SSF46785">
    <property type="entry name" value="Winged helix' DNA-binding domain"/>
    <property type="match status" value="1"/>
</dbReference>
<dbReference type="Gene3D" id="3.40.190.10">
    <property type="entry name" value="Periplasmic binding protein-like II"/>
    <property type="match status" value="2"/>
</dbReference>
<evidence type="ECO:0000256" key="4">
    <source>
        <dbReference type="ARBA" id="ARBA00023163"/>
    </source>
</evidence>
<evidence type="ECO:0000259" key="5">
    <source>
        <dbReference type="PROSITE" id="PS50931"/>
    </source>
</evidence>
<dbReference type="PROSITE" id="PS50931">
    <property type="entry name" value="HTH_LYSR"/>
    <property type="match status" value="1"/>
</dbReference>
<dbReference type="CDD" id="cd08432">
    <property type="entry name" value="PBP2_GcdR_TrpI_HvrB_AmpR_like"/>
    <property type="match status" value="1"/>
</dbReference>
<dbReference type="Pfam" id="PF03466">
    <property type="entry name" value="LysR_substrate"/>
    <property type="match status" value="1"/>
</dbReference>
<comment type="similarity">
    <text evidence="1">Belongs to the LysR transcriptional regulatory family.</text>
</comment>
<dbReference type="GO" id="GO:0006351">
    <property type="term" value="P:DNA-templated transcription"/>
    <property type="evidence" value="ECO:0007669"/>
    <property type="project" value="TreeGrafter"/>
</dbReference>
<name>A0A258HKE0_9CAUL</name>
<dbReference type="InterPro" id="IPR058163">
    <property type="entry name" value="LysR-type_TF_proteobact-type"/>
</dbReference>
<evidence type="ECO:0000313" key="6">
    <source>
        <dbReference type="EMBL" id="OYX57054.1"/>
    </source>
</evidence>
<dbReference type="AlphaFoldDB" id="A0A258HKE0"/>
<keyword evidence="2" id="KW-0805">Transcription regulation</keyword>
<dbReference type="GO" id="GO:0043565">
    <property type="term" value="F:sequence-specific DNA binding"/>
    <property type="evidence" value="ECO:0007669"/>
    <property type="project" value="TreeGrafter"/>
</dbReference>
<reference evidence="6 7" key="1">
    <citation type="submission" date="2017-03" db="EMBL/GenBank/DDBJ databases">
        <title>Lifting the veil on microbial sulfur biogeochemistry in mining wastewaters.</title>
        <authorList>
            <person name="Kantor R.S."/>
            <person name="Colenbrander Nelson T."/>
            <person name="Marshall S."/>
            <person name="Bennett D."/>
            <person name="Apte S."/>
            <person name="Camacho D."/>
            <person name="Thomas B.C."/>
            <person name="Warren L.A."/>
            <person name="Banfield J.F."/>
        </authorList>
    </citation>
    <scope>NUCLEOTIDE SEQUENCE [LARGE SCALE GENOMIC DNA]</scope>
    <source>
        <strain evidence="6">32-68-21</strain>
    </source>
</reference>
<protein>
    <submittedName>
        <fullName evidence="6">LysR family transcriptional regulator</fullName>
    </submittedName>
</protein>
<dbReference type="SUPFAM" id="SSF53850">
    <property type="entry name" value="Periplasmic binding protein-like II"/>
    <property type="match status" value="1"/>
</dbReference>
<dbReference type="InterPro" id="IPR000847">
    <property type="entry name" value="LysR_HTH_N"/>
</dbReference>
<dbReference type="EMBL" id="NCEQ01000007">
    <property type="protein sequence ID" value="OYX57054.1"/>
    <property type="molecule type" value="Genomic_DNA"/>
</dbReference>
<comment type="caution">
    <text evidence="6">The sequence shown here is derived from an EMBL/GenBank/DDBJ whole genome shotgun (WGS) entry which is preliminary data.</text>
</comment>
<keyword evidence="4" id="KW-0804">Transcription</keyword>
<accession>A0A258HKE0</accession>
<evidence type="ECO:0000256" key="2">
    <source>
        <dbReference type="ARBA" id="ARBA00023015"/>
    </source>
</evidence>
<dbReference type="InterPro" id="IPR036388">
    <property type="entry name" value="WH-like_DNA-bd_sf"/>
</dbReference>
<dbReference type="Pfam" id="PF00126">
    <property type="entry name" value="HTH_1"/>
    <property type="match status" value="1"/>
</dbReference>
<evidence type="ECO:0000313" key="7">
    <source>
        <dbReference type="Proteomes" id="UP000216147"/>
    </source>
</evidence>
<evidence type="ECO:0000256" key="3">
    <source>
        <dbReference type="ARBA" id="ARBA00023125"/>
    </source>
</evidence>
<dbReference type="PANTHER" id="PTHR30537">
    <property type="entry name" value="HTH-TYPE TRANSCRIPTIONAL REGULATOR"/>
    <property type="match status" value="1"/>
</dbReference>
<feature type="domain" description="HTH lysR-type" evidence="5">
    <location>
        <begin position="7"/>
        <end position="64"/>
    </location>
</feature>
<gene>
    <name evidence="6" type="ORF">B7Y86_10000</name>
</gene>
<keyword evidence="3" id="KW-0238">DNA-binding</keyword>
<dbReference type="InterPro" id="IPR036390">
    <property type="entry name" value="WH_DNA-bd_sf"/>
</dbReference>
<dbReference type="Proteomes" id="UP000216147">
    <property type="component" value="Unassembled WGS sequence"/>
</dbReference>